<dbReference type="PANTHER" id="PTHR48475:SF1">
    <property type="entry name" value="RNASE H TYPE-1 DOMAIN-CONTAINING PROTEIN"/>
    <property type="match status" value="1"/>
</dbReference>
<evidence type="ECO:0000313" key="5">
    <source>
        <dbReference type="Proteomes" id="UP000626092"/>
    </source>
</evidence>
<dbReference type="EMBL" id="WJXA01000001">
    <property type="protein sequence ID" value="KAF7152592.1"/>
    <property type="molecule type" value="Genomic_DNA"/>
</dbReference>
<evidence type="ECO:0000313" key="4">
    <source>
        <dbReference type="EMBL" id="KAF7152592.1"/>
    </source>
</evidence>
<feature type="coiled-coil region" evidence="1">
    <location>
        <begin position="562"/>
        <end position="589"/>
    </location>
</feature>
<dbReference type="PANTHER" id="PTHR48475">
    <property type="entry name" value="RIBONUCLEASE H"/>
    <property type="match status" value="1"/>
</dbReference>
<dbReference type="Gene3D" id="3.30.420.10">
    <property type="entry name" value="Ribonuclease H-like superfamily/Ribonuclease H"/>
    <property type="match status" value="1"/>
</dbReference>
<name>A0A834LVV1_RHOSS</name>
<dbReference type="InterPro" id="IPR012337">
    <property type="entry name" value="RNaseH-like_sf"/>
</dbReference>
<sequence>MQKQPNKPRKKNKKREPPTIQKPTTRDEGQEEQPPALQEVKVAPECLQDGPRPQKQELEEVNLASKGMPPKPIFLAKDLPEEKKKAFIALIREYIDVFAWNYDEMPGLDPGVATHKLNVVLSAHPVKQGISMPPRSENRHPDAFATLASRVEVSRTPTKIEILKRSVPCSVAEIFLEEEIEDWKTPISNELKSSSAAVTLSNLKHFTIYQGVLYYRGSGGLLARCTGEEEAKVKIQEVHERSCRTEDASLYRRLQHQGYYWPTMATDAVELQSKCPKCIEIPSKAECNFIGVYSDWRKPYIDFLTDGPETSKALEVAHEVEHQGGAKLFQHLLHVGYYWPTMEEDAKNHVKRCKACQVHSNMIHAPAVDLRAIGTPWPFHTWGMDLIGPINPPSRGNIWTLTATELYTKWVEAVPLKRVTGVAVSNFIREHIICRFGIPKVILSDNGTPFVNRQVGQLLFSYDITHHKSTAYYPKGNGQAETTNKSLLKILSQTLEDHQKNWAHALPMALWAYRTSKRRPTQLTPFSLVYGAEAVLPPEIAIPSARVALRSEVFHDARPSELEALDERRDRAQANLRVYQQRIARAYDALVRPQQFAEGDLVLKATPHVMKGKSASKLVAKWEGPFVVKEANENGYYRLSEPDSNVLIAPINAKWLKAYHP</sequence>
<dbReference type="AlphaFoldDB" id="A0A834LVV1"/>
<dbReference type="SUPFAM" id="SSF53098">
    <property type="entry name" value="Ribonuclease H-like"/>
    <property type="match status" value="1"/>
</dbReference>
<evidence type="ECO:0000259" key="3">
    <source>
        <dbReference type="PROSITE" id="PS50994"/>
    </source>
</evidence>
<comment type="caution">
    <text evidence="4">The sequence shown here is derived from an EMBL/GenBank/DDBJ whole genome shotgun (WGS) entry which is preliminary data.</text>
</comment>
<keyword evidence="1" id="KW-0175">Coiled coil</keyword>
<protein>
    <recommendedName>
        <fullName evidence="3">Integrase catalytic domain-containing protein</fullName>
    </recommendedName>
</protein>
<keyword evidence="5" id="KW-1185">Reference proteome</keyword>
<evidence type="ECO:0000256" key="2">
    <source>
        <dbReference type="SAM" id="MobiDB-lite"/>
    </source>
</evidence>
<feature type="compositionally biased region" description="Basic residues" evidence="2">
    <location>
        <begin position="1"/>
        <end position="14"/>
    </location>
</feature>
<organism evidence="4 5">
    <name type="scientific">Rhododendron simsii</name>
    <name type="common">Sims's rhododendron</name>
    <dbReference type="NCBI Taxonomy" id="118357"/>
    <lineage>
        <taxon>Eukaryota</taxon>
        <taxon>Viridiplantae</taxon>
        <taxon>Streptophyta</taxon>
        <taxon>Embryophyta</taxon>
        <taxon>Tracheophyta</taxon>
        <taxon>Spermatophyta</taxon>
        <taxon>Magnoliopsida</taxon>
        <taxon>eudicotyledons</taxon>
        <taxon>Gunneridae</taxon>
        <taxon>Pentapetalae</taxon>
        <taxon>asterids</taxon>
        <taxon>Ericales</taxon>
        <taxon>Ericaceae</taxon>
        <taxon>Ericoideae</taxon>
        <taxon>Rhodoreae</taxon>
        <taxon>Rhododendron</taxon>
    </lineage>
</organism>
<dbReference type="InterPro" id="IPR001584">
    <property type="entry name" value="Integrase_cat-core"/>
</dbReference>
<dbReference type="PROSITE" id="PS50994">
    <property type="entry name" value="INTEGRASE"/>
    <property type="match status" value="1"/>
</dbReference>
<proteinExistence type="predicted"/>
<feature type="region of interest" description="Disordered" evidence="2">
    <location>
        <begin position="1"/>
        <end position="54"/>
    </location>
</feature>
<dbReference type="GO" id="GO:0015074">
    <property type="term" value="P:DNA integration"/>
    <property type="evidence" value="ECO:0007669"/>
    <property type="project" value="InterPro"/>
</dbReference>
<gene>
    <name evidence="4" type="ORF">RHSIM_Rhsim01G0144000</name>
</gene>
<accession>A0A834LVV1</accession>
<dbReference type="Pfam" id="PF00665">
    <property type="entry name" value="rve"/>
    <property type="match status" value="1"/>
</dbReference>
<dbReference type="InterPro" id="IPR041588">
    <property type="entry name" value="Integrase_H2C2"/>
</dbReference>
<dbReference type="GO" id="GO:0003676">
    <property type="term" value="F:nucleic acid binding"/>
    <property type="evidence" value="ECO:0007669"/>
    <property type="project" value="InterPro"/>
</dbReference>
<feature type="domain" description="Integrase catalytic" evidence="3">
    <location>
        <begin position="372"/>
        <end position="533"/>
    </location>
</feature>
<reference evidence="4" key="1">
    <citation type="submission" date="2019-11" db="EMBL/GenBank/DDBJ databases">
        <authorList>
            <person name="Liu Y."/>
            <person name="Hou J."/>
            <person name="Li T.-Q."/>
            <person name="Guan C.-H."/>
            <person name="Wu X."/>
            <person name="Wu H.-Z."/>
            <person name="Ling F."/>
            <person name="Zhang R."/>
            <person name="Shi X.-G."/>
            <person name="Ren J.-P."/>
            <person name="Chen E.-F."/>
            <person name="Sun J.-M."/>
        </authorList>
    </citation>
    <scope>NUCLEOTIDE SEQUENCE</scope>
    <source>
        <strain evidence="4">Adult_tree_wgs_1</strain>
        <tissue evidence="4">Leaves</tissue>
    </source>
</reference>
<evidence type="ECO:0000256" key="1">
    <source>
        <dbReference type="SAM" id="Coils"/>
    </source>
</evidence>
<dbReference type="Pfam" id="PF17921">
    <property type="entry name" value="Integrase_H2C2"/>
    <property type="match status" value="1"/>
</dbReference>
<dbReference type="Proteomes" id="UP000626092">
    <property type="component" value="Unassembled WGS sequence"/>
</dbReference>
<dbReference type="Gene3D" id="1.10.340.70">
    <property type="match status" value="2"/>
</dbReference>
<dbReference type="OrthoDB" id="1728502at2759"/>
<dbReference type="InterPro" id="IPR036397">
    <property type="entry name" value="RNaseH_sf"/>
</dbReference>